<dbReference type="InterPro" id="IPR027417">
    <property type="entry name" value="P-loop_NTPase"/>
</dbReference>
<keyword evidence="3" id="KW-1185">Reference proteome</keyword>
<reference evidence="2" key="1">
    <citation type="submission" date="2022-07" db="EMBL/GenBank/DDBJ databases">
        <authorList>
            <person name="Criscuolo A."/>
        </authorList>
    </citation>
    <scope>NUCLEOTIDE SEQUENCE</scope>
    <source>
        <strain evidence="2">CIP103197</strain>
    </source>
</reference>
<protein>
    <recommendedName>
        <fullName evidence="1">Helicase HerA central domain-containing protein</fullName>
    </recommendedName>
</protein>
<feature type="domain" description="Helicase HerA central" evidence="1">
    <location>
        <begin position="155"/>
        <end position="432"/>
    </location>
</feature>
<dbReference type="Proteomes" id="UP001152447">
    <property type="component" value="Unassembled WGS sequence"/>
</dbReference>
<comment type="caution">
    <text evidence="2">The sequence shown here is derived from an EMBL/GenBank/DDBJ whole genome shotgun (WGS) entry which is preliminary data.</text>
</comment>
<proteinExistence type="predicted"/>
<dbReference type="PANTHER" id="PTHR42957">
    <property type="entry name" value="HELICASE MJ1565-RELATED"/>
    <property type="match status" value="1"/>
</dbReference>
<evidence type="ECO:0000259" key="1">
    <source>
        <dbReference type="Pfam" id="PF01935"/>
    </source>
</evidence>
<dbReference type="Gene3D" id="3.40.50.300">
    <property type="entry name" value="P-loop containing nucleotide triphosphate hydrolases"/>
    <property type="match status" value="2"/>
</dbReference>
<evidence type="ECO:0000313" key="2">
    <source>
        <dbReference type="EMBL" id="CAH9057090.1"/>
    </source>
</evidence>
<dbReference type="InterPro" id="IPR008571">
    <property type="entry name" value="HerA-like"/>
</dbReference>
<sequence>MKNVFQARTELKIGKIIEVSGNNLRIEIDDNVNELIRAVDGQVYSVGQMGSIIKVHFGRKLLFAFVRSLKMRSELISDDTSQIINAADDARILEADLFGQGIWSNKNSQLHFSRGVETYPLPLQSAYICLNDELEAVYKAAESNAQDEAITPMVPIGNYIGGNNAICRANIDKLFGHHFAILGSTGSGKSGTVASILHSVLDHEPEGTTLKPRIVMIDPHGEYASAFGDRAKVYRAYNDASVADDEAELLKLPYWLMSSDELRSLIIGKTEHEATSQNNIIYEAITYARLLEAGYVQDIGAEPNGGAEAALSVDKTEEQVLNFDRDKPVPFKLTQFVKHIDKVQGRKAGKQDHLAASAGRDKVDNILKKLKVLRSNPQLSFLLKEYTEESSPKLQEILSQFVGEADGKDIRIIDISGLPNEVAGPLTALISRLLFQYKLWQTRDEREKDPVLFVCEEAHRYVPNHGEAQYKEAQDAIRRIAKEGRKYGLGLGLISQRPSDVESTVLSQCNSWIVLRLSNSSDQEHVSKFLPDSLSGLTKMLSALTRREAIFVGEAAALPSRIRIRELSPEQLPNSNDIKFASGWSNDAIQESDLMTIVNRWCGTTGE</sequence>
<dbReference type="CDD" id="cd01127">
    <property type="entry name" value="TrwB_TraG_TraD_VirD4"/>
    <property type="match status" value="1"/>
</dbReference>
<dbReference type="AlphaFoldDB" id="A0A9W4VZ03"/>
<name>A0A9W4VZ03_PSEHA</name>
<accession>A0A9W4VZ03</accession>
<gene>
    <name evidence="2" type="ORF">PSEHALCIP103_01587</name>
</gene>
<dbReference type="RefSeq" id="WP_262976554.1">
    <property type="nucleotide sequence ID" value="NZ_CAMAPB010000018.1"/>
</dbReference>
<dbReference type="EMBL" id="CAMAPB010000018">
    <property type="protein sequence ID" value="CAH9057090.1"/>
    <property type="molecule type" value="Genomic_DNA"/>
</dbReference>
<dbReference type="Pfam" id="PF01935">
    <property type="entry name" value="DUF87"/>
    <property type="match status" value="1"/>
</dbReference>
<dbReference type="PANTHER" id="PTHR42957:SF1">
    <property type="entry name" value="HELICASE MJ1565-RELATED"/>
    <property type="match status" value="1"/>
</dbReference>
<dbReference type="SUPFAM" id="SSF52540">
    <property type="entry name" value="P-loop containing nucleoside triphosphate hydrolases"/>
    <property type="match status" value="1"/>
</dbReference>
<dbReference type="InterPro" id="IPR002789">
    <property type="entry name" value="HerA_central"/>
</dbReference>
<evidence type="ECO:0000313" key="3">
    <source>
        <dbReference type="Proteomes" id="UP001152447"/>
    </source>
</evidence>
<organism evidence="2 3">
    <name type="scientific">Pseudoalteromonas haloplanktis</name>
    <name type="common">Alteromonas haloplanktis</name>
    <dbReference type="NCBI Taxonomy" id="228"/>
    <lineage>
        <taxon>Bacteria</taxon>
        <taxon>Pseudomonadati</taxon>
        <taxon>Pseudomonadota</taxon>
        <taxon>Gammaproteobacteria</taxon>
        <taxon>Alteromonadales</taxon>
        <taxon>Pseudoalteromonadaceae</taxon>
        <taxon>Pseudoalteromonas</taxon>
    </lineage>
</organism>